<dbReference type="AlphaFoldDB" id="A0A2A2ZN31"/>
<dbReference type="SUPFAM" id="SSF47203">
    <property type="entry name" value="Acyl-CoA dehydrogenase C-terminal domain-like"/>
    <property type="match status" value="1"/>
</dbReference>
<evidence type="ECO:0000256" key="3">
    <source>
        <dbReference type="ARBA" id="ARBA00022630"/>
    </source>
</evidence>
<dbReference type="InterPro" id="IPR036250">
    <property type="entry name" value="AcylCo_DH-like_C"/>
</dbReference>
<feature type="domain" description="Acyl-CoA dehydrogenase/oxidase C-terminal" evidence="7">
    <location>
        <begin position="307"/>
        <end position="417"/>
    </location>
</feature>
<evidence type="ECO:0000256" key="2">
    <source>
        <dbReference type="ARBA" id="ARBA00009347"/>
    </source>
</evidence>
<evidence type="ECO:0000256" key="6">
    <source>
        <dbReference type="SAM" id="MobiDB-lite"/>
    </source>
</evidence>
<dbReference type="PANTHER" id="PTHR43884">
    <property type="entry name" value="ACYL-COA DEHYDROGENASE"/>
    <property type="match status" value="1"/>
</dbReference>
<dbReference type="InterPro" id="IPR009100">
    <property type="entry name" value="AcylCoA_DH/oxidase_NM_dom_sf"/>
</dbReference>
<dbReference type="Proteomes" id="UP000217768">
    <property type="component" value="Unassembled WGS sequence"/>
</dbReference>
<comment type="cofactor">
    <cofactor evidence="1">
        <name>FAD</name>
        <dbReference type="ChEBI" id="CHEBI:57692"/>
    </cofactor>
</comment>
<dbReference type="InterPro" id="IPR037069">
    <property type="entry name" value="AcylCoA_DH/ox_N_sf"/>
</dbReference>
<dbReference type="GO" id="GO:0003995">
    <property type="term" value="F:acyl-CoA dehydrogenase activity"/>
    <property type="evidence" value="ECO:0007669"/>
    <property type="project" value="TreeGrafter"/>
</dbReference>
<proteinExistence type="inferred from homology"/>
<feature type="region of interest" description="Disordered" evidence="6">
    <location>
        <begin position="45"/>
        <end position="70"/>
    </location>
</feature>
<reference evidence="8 9" key="1">
    <citation type="submission" date="2017-08" db="EMBL/GenBank/DDBJ databases">
        <title>Phylogenetic analysis of Mycobacterium avium complex whole genomes.</title>
        <authorList>
            <person name="Caverly L.J."/>
            <person name="Spilker T."/>
            <person name="Lipuma J."/>
        </authorList>
    </citation>
    <scope>NUCLEOTIDE SEQUENCE [LARGE SCALE GENOMIC DNA]</scope>
    <source>
        <strain evidence="8 9">FLAC0165</strain>
    </source>
</reference>
<keyword evidence="5" id="KW-0560">Oxidoreductase</keyword>
<evidence type="ECO:0000256" key="4">
    <source>
        <dbReference type="ARBA" id="ARBA00022827"/>
    </source>
</evidence>
<evidence type="ECO:0000313" key="9">
    <source>
        <dbReference type="Proteomes" id="UP000217768"/>
    </source>
</evidence>
<protein>
    <submittedName>
        <fullName evidence="8">Acyl-CoA dehydrogenase</fullName>
    </submittedName>
</protein>
<keyword evidence="3" id="KW-0285">Flavoprotein</keyword>
<dbReference type="GO" id="GO:0050660">
    <property type="term" value="F:flavin adenine dinucleotide binding"/>
    <property type="evidence" value="ECO:0007669"/>
    <property type="project" value="InterPro"/>
</dbReference>
<dbReference type="Gene3D" id="1.10.540.10">
    <property type="entry name" value="Acyl-CoA dehydrogenase/oxidase, N-terminal domain"/>
    <property type="match status" value="1"/>
</dbReference>
<sequence length="459" mass="48575">MERKPPEATGHPAGGGRTRSGCGRCRVVGMDPLVVVCPRRNDLWRHKRDPAQPDREGARPAERPPVKEGGMDYRIDDELAMLRAALREFLEARMPDLIREPARDNRATAWRELVSAGWLEHFGAATGETGAPADWVGGVHVAEAFGAVPVPGPVDVVAGYLMPLAKAAGMSGLLERLHTGSVITAAPPVPDISGRDGVPQWRHRRLCAVREANRIRVSGVLARVPAAGDAQAVVVPVDLDGVPGLALVGCDQAGVEVGVSAGVDLRRPVADVRLRRTRLEAEALYTDPGLSALEERCATLYSLFLDAEAVGGGAEVIARSVDYCTTRTQFGRPIGAFQAIRHRLADAASGVEGARSLVYQAAWNVAAGAPGAMCDVRASRLWASAAYLAAAEAAIQCHGGMGFTWDQRLHLWYRAAVAGRGADTVVGARSALAALLRGDERLVPSAPHGRLAAAGRTSK</sequence>
<evidence type="ECO:0000256" key="1">
    <source>
        <dbReference type="ARBA" id="ARBA00001974"/>
    </source>
</evidence>
<evidence type="ECO:0000256" key="5">
    <source>
        <dbReference type="ARBA" id="ARBA00023002"/>
    </source>
</evidence>
<dbReference type="InterPro" id="IPR009075">
    <property type="entry name" value="AcylCo_DH/oxidase_C"/>
</dbReference>
<evidence type="ECO:0000313" key="8">
    <source>
        <dbReference type="EMBL" id="PBA27838.1"/>
    </source>
</evidence>
<name>A0A2A2ZN31_MYCAV</name>
<comment type="caution">
    <text evidence="8">The sequence shown here is derived from an EMBL/GenBank/DDBJ whole genome shotgun (WGS) entry which is preliminary data.</text>
</comment>
<comment type="similarity">
    <text evidence="2">Belongs to the acyl-CoA dehydrogenase family.</text>
</comment>
<gene>
    <name evidence="8" type="ORF">CKJ66_05425</name>
</gene>
<dbReference type="InterPro" id="IPR046373">
    <property type="entry name" value="Acyl-CoA_Oxase/DH_mid-dom_sf"/>
</dbReference>
<dbReference type="PANTHER" id="PTHR43884:SF20">
    <property type="entry name" value="ACYL-COA DEHYDROGENASE FADE28"/>
    <property type="match status" value="1"/>
</dbReference>
<feature type="region of interest" description="Disordered" evidence="6">
    <location>
        <begin position="1"/>
        <end position="22"/>
    </location>
</feature>
<dbReference type="SUPFAM" id="SSF56645">
    <property type="entry name" value="Acyl-CoA dehydrogenase NM domain-like"/>
    <property type="match status" value="1"/>
</dbReference>
<evidence type="ECO:0000259" key="7">
    <source>
        <dbReference type="Pfam" id="PF00441"/>
    </source>
</evidence>
<dbReference type="Gene3D" id="2.40.110.10">
    <property type="entry name" value="Butyryl-CoA Dehydrogenase, subunit A, domain 2"/>
    <property type="match status" value="1"/>
</dbReference>
<keyword evidence="4" id="KW-0274">FAD</keyword>
<dbReference type="Pfam" id="PF00441">
    <property type="entry name" value="Acyl-CoA_dh_1"/>
    <property type="match status" value="1"/>
</dbReference>
<accession>A0A2A2ZN31</accession>
<dbReference type="Gene3D" id="1.20.140.10">
    <property type="entry name" value="Butyryl-CoA Dehydrogenase, subunit A, domain 3"/>
    <property type="match status" value="1"/>
</dbReference>
<organism evidence="8 9">
    <name type="scientific">Mycobacterium avium</name>
    <dbReference type="NCBI Taxonomy" id="1764"/>
    <lineage>
        <taxon>Bacteria</taxon>
        <taxon>Bacillati</taxon>
        <taxon>Actinomycetota</taxon>
        <taxon>Actinomycetes</taxon>
        <taxon>Mycobacteriales</taxon>
        <taxon>Mycobacteriaceae</taxon>
        <taxon>Mycobacterium</taxon>
        <taxon>Mycobacterium avium complex (MAC)</taxon>
    </lineage>
</organism>
<dbReference type="EMBL" id="NSFD01000006">
    <property type="protein sequence ID" value="PBA27838.1"/>
    <property type="molecule type" value="Genomic_DNA"/>
</dbReference>